<dbReference type="InterPro" id="IPR016024">
    <property type="entry name" value="ARM-type_fold"/>
</dbReference>
<feature type="compositionally biased region" description="Basic and acidic residues" evidence="5">
    <location>
        <begin position="677"/>
        <end position="690"/>
    </location>
</feature>
<feature type="compositionally biased region" description="Polar residues" evidence="5">
    <location>
        <begin position="621"/>
        <end position="634"/>
    </location>
</feature>
<gene>
    <name evidence="7" type="ORF">H4219_000607</name>
</gene>
<organism evidence="7 8">
    <name type="scientific">Mycoemilia scoparia</name>
    <dbReference type="NCBI Taxonomy" id="417184"/>
    <lineage>
        <taxon>Eukaryota</taxon>
        <taxon>Fungi</taxon>
        <taxon>Fungi incertae sedis</taxon>
        <taxon>Zoopagomycota</taxon>
        <taxon>Kickxellomycotina</taxon>
        <taxon>Kickxellomycetes</taxon>
        <taxon>Kickxellales</taxon>
        <taxon>Kickxellaceae</taxon>
        <taxon>Mycoemilia</taxon>
    </lineage>
</organism>
<reference evidence="7" key="1">
    <citation type="submission" date="2022-07" db="EMBL/GenBank/DDBJ databases">
        <title>Phylogenomic reconstructions and comparative analyses of Kickxellomycotina fungi.</title>
        <authorList>
            <person name="Reynolds N.K."/>
            <person name="Stajich J.E."/>
            <person name="Barry K."/>
            <person name="Grigoriev I.V."/>
            <person name="Crous P."/>
            <person name="Smith M.E."/>
        </authorList>
    </citation>
    <scope>NUCLEOTIDE SEQUENCE</scope>
    <source>
        <strain evidence="7">NBRC 100468</strain>
    </source>
</reference>
<protein>
    <recommendedName>
        <fullName evidence="3">Pre-rRNA-processing protein RIX1</fullName>
    </recommendedName>
</protein>
<name>A0A9W8AAI1_9FUNG</name>
<dbReference type="AlphaFoldDB" id="A0A9W8AAI1"/>
<dbReference type="InterPro" id="IPR012583">
    <property type="entry name" value="RIX1_N"/>
</dbReference>
<evidence type="ECO:0000313" key="7">
    <source>
        <dbReference type="EMBL" id="KAJ1921569.1"/>
    </source>
</evidence>
<dbReference type="Gene3D" id="1.25.10.10">
    <property type="entry name" value="Leucine-rich Repeat Variant"/>
    <property type="match status" value="2"/>
</dbReference>
<evidence type="ECO:0000256" key="5">
    <source>
        <dbReference type="SAM" id="MobiDB-lite"/>
    </source>
</evidence>
<accession>A0A9W8AAI1</accession>
<dbReference type="EMBL" id="JANBPU010000004">
    <property type="protein sequence ID" value="KAJ1921569.1"/>
    <property type="molecule type" value="Genomic_DNA"/>
</dbReference>
<evidence type="ECO:0000259" key="6">
    <source>
        <dbReference type="Pfam" id="PF08167"/>
    </source>
</evidence>
<comment type="caution">
    <text evidence="7">The sequence shown here is derived from an EMBL/GenBank/DDBJ whole genome shotgun (WGS) entry which is preliminary data.</text>
</comment>
<dbReference type="PANTHER" id="PTHR34105:SF1">
    <property type="entry name" value="PROLINE-, GLUTAMIC ACID- AND LEUCINE-RICH PROTEIN 1"/>
    <property type="match status" value="1"/>
</dbReference>
<feature type="region of interest" description="Disordered" evidence="5">
    <location>
        <begin position="670"/>
        <end position="690"/>
    </location>
</feature>
<feature type="region of interest" description="Disordered" evidence="5">
    <location>
        <begin position="702"/>
        <end position="757"/>
    </location>
</feature>
<evidence type="ECO:0000313" key="8">
    <source>
        <dbReference type="Proteomes" id="UP001150538"/>
    </source>
</evidence>
<feature type="compositionally biased region" description="Polar residues" evidence="5">
    <location>
        <begin position="711"/>
        <end position="732"/>
    </location>
</feature>
<proteinExistence type="inferred from homology"/>
<evidence type="ECO:0000256" key="3">
    <source>
        <dbReference type="ARBA" id="ARBA00021502"/>
    </source>
</evidence>
<feature type="domain" description="Pre-rRNA-processing protein RIX1 N-terminal" evidence="6">
    <location>
        <begin position="16"/>
        <end position="210"/>
    </location>
</feature>
<dbReference type="GO" id="GO:0006364">
    <property type="term" value="P:rRNA processing"/>
    <property type="evidence" value="ECO:0007669"/>
    <property type="project" value="TreeGrafter"/>
</dbReference>
<evidence type="ECO:0000256" key="4">
    <source>
        <dbReference type="ARBA" id="ARBA00023242"/>
    </source>
</evidence>
<dbReference type="OrthoDB" id="20900at2759"/>
<keyword evidence="8" id="KW-1185">Reference proteome</keyword>
<keyword evidence="4" id="KW-0539">Nucleus</keyword>
<dbReference type="Pfam" id="PF08167">
    <property type="entry name" value="RIX1"/>
    <property type="match status" value="1"/>
</dbReference>
<dbReference type="InterPro" id="IPR011989">
    <property type="entry name" value="ARM-like"/>
</dbReference>
<comment type="subcellular location">
    <subcellularLocation>
        <location evidence="1">Nucleus</location>
    </subcellularLocation>
</comment>
<evidence type="ECO:0000256" key="1">
    <source>
        <dbReference type="ARBA" id="ARBA00004123"/>
    </source>
</evidence>
<feature type="region of interest" description="Disordered" evidence="5">
    <location>
        <begin position="440"/>
        <end position="472"/>
    </location>
</feature>
<dbReference type="GO" id="GO:0005634">
    <property type="term" value="C:nucleus"/>
    <property type="evidence" value="ECO:0007669"/>
    <property type="project" value="UniProtKB-SubCell"/>
</dbReference>
<sequence>MEQTLVLNAERQLSLLVNTYLASDDQVHNEVKIVIDTITTNNLLCFKNSEKVPDSVYKKYEIALHKWVSRVNSLIVSRVQSARLVGVLLLKQTAEQSWTLFLEHSAKWCQHLVGILNKSELDQTHIVAIASLKSFLSRIADSSELQRDVALTLVPKINQALLLLGDKSPALIKHILDGLRFTSSYYPVQFRPSLGKATTLSIRYLNGYTFDSDPSTTIEASEFLASLCQVGGKQAMADRWYENVILCLGTIIQSLDRLSESVENSGNPGYLPCFDVLPDLGDSAKSFPTLANVIGSMTCLLASLLKTPFTQPVNIPVELIVYIVRRISSLNEASEIVPGRDRTEFQLLLLAAGKLHTCALKIVLVLVTCLRNHIIPYIPVICDSVLLIHANSSNSTATRVATYKVISVLVEVYGLSLASLLPNSFYVSLLKDSVVQKSGESQSDEAKSSGNTGSRKQRSDRRSKATGSTPNMISAGSLLNRLVVSDLSLEATRSINSIMKASPACVPPQTRIAFDRQYISNALLLKTITTCSLNAEIETSVPIHTAILNYLLLAVQSPFAQYKALLPHILDICASGLYNPSSSIRQLCLEILAVCRTIVHPPLPCYQLNKEPHQELENDEYNPSTGISTENLINDSPKRKEDFTNGDESSYSVSKKPKIRDEINSINSSFDGAINKGGDEDNHEVQSHHDGVELKMEAEKDLGAKKPDLGNNDQSIPSLFTKSSIGITSHNEGSNDDDEEAIPDIVSDASDSEMDEE</sequence>
<dbReference type="Proteomes" id="UP001150538">
    <property type="component" value="Unassembled WGS sequence"/>
</dbReference>
<comment type="similarity">
    <text evidence="2">Belongs to the RIX1/PELP1 family.</text>
</comment>
<dbReference type="PANTHER" id="PTHR34105">
    <property type="entry name" value="PROLINE-, GLUTAMIC ACID- AND LEUCINE-RICH PROTEIN 1"/>
    <property type="match status" value="1"/>
</dbReference>
<evidence type="ECO:0000256" key="2">
    <source>
        <dbReference type="ARBA" id="ARBA00010511"/>
    </source>
</evidence>
<feature type="region of interest" description="Disordered" evidence="5">
    <location>
        <begin position="616"/>
        <end position="658"/>
    </location>
</feature>
<dbReference type="SUPFAM" id="SSF48371">
    <property type="entry name" value="ARM repeat"/>
    <property type="match status" value="1"/>
</dbReference>